<dbReference type="PROSITE" id="PS00211">
    <property type="entry name" value="ABC_TRANSPORTER_1"/>
    <property type="match status" value="1"/>
</dbReference>
<dbReference type="GO" id="GO:0005524">
    <property type="term" value="F:ATP binding"/>
    <property type="evidence" value="ECO:0007669"/>
    <property type="project" value="UniProtKB-KW"/>
</dbReference>
<keyword evidence="3" id="KW-0547">Nucleotide-binding</keyword>
<keyword evidence="1" id="KW-0813">Transport</keyword>
<keyword evidence="6" id="KW-0472">Membrane</keyword>
<dbReference type="PROSITE" id="PS50893">
    <property type="entry name" value="ABC_TRANSPORTER_2"/>
    <property type="match status" value="1"/>
</dbReference>
<dbReference type="InterPro" id="IPR047641">
    <property type="entry name" value="ABC_transpr_MalK/UgpC-like"/>
</dbReference>
<comment type="caution">
    <text evidence="8">The sequence shown here is derived from an EMBL/GenBank/DDBJ whole genome shotgun (WGS) entry which is preliminary data.</text>
</comment>
<organism evidence="8 9">
    <name type="scientific">Hydrogenophaga palleronii</name>
    <dbReference type="NCBI Taxonomy" id="65655"/>
    <lineage>
        <taxon>Bacteria</taxon>
        <taxon>Pseudomonadati</taxon>
        <taxon>Pseudomonadota</taxon>
        <taxon>Betaproteobacteria</taxon>
        <taxon>Burkholderiales</taxon>
        <taxon>Comamonadaceae</taxon>
        <taxon>Hydrogenophaga</taxon>
    </lineage>
</organism>
<keyword evidence="2" id="KW-1003">Cell membrane</keyword>
<dbReference type="SUPFAM" id="SSF52540">
    <property type="entry name" value="P-loop containing nucleoside triphosphate hydrolases"/>
    <property type="match status" value="1"/>
</dbReference>
<dbReference type="Pfam" id="PF08402">
    <property type="entry name" value="TOBE_2"/>
    <property type="match status" value="1"/>
</dbReference>
<proteinExistence type="predicted"/>
<evidence type="ECO:0000313" key="8">
    <source>
        <dbReference type="EMBL" id="MDR7150307.1"/>
    </source>
</evidence>
<evidence type="ECO:0000256" key="4">
    <source>
        <dbReference type="ARBA" id="ARBA00022840"/>
    </source>
</evidence>
<evidence type="ECO:0000256" key="6">
    <source>
        <dbReference type="ARBA" id="ARBA00023136"/>
    </source>
</evidence>
<reference evidence="8 9" key="1">
    <citation type="submission" date="2023-07" db="EMBL/GenBank/DDBJ databases">
        <title>Sorghum-associated microbial communities from plants grown in Nebraska, USA.</title>
        <authorList>
            <person name="Schachtman D."/>
        </authorList>
    </citation>
    <scope>NUCLEOTIDE SEQUENCE [LARGE SCALE GENOMIC DNA]</scope>
    <source>
        <strain evidence="8 9">4249</strain>
    </source>
</reference>
<dbReference type="Proteomes" id="UP001265700">
    <property type="component" value="Unassembled WGS sequence"/>
</dbReference>
<dbReference type="InterPro" id="IPR012340">
    <property type="entry name" value="NA-bd_OB-fold"/>
</dbReference>
<dbReference type="InterPro" id="IPR008995">
    <property type="entry name" value="Mo/tungstate-bd_C_term_dom"/>
</dbReference>
<dbReference type="InterPro" id="IPR027417">
    <property type="entry name" value="P-loop_NTPase"/>
</dbReference>
<feature type="domain" description="ABC transporter" evidence="7">
    <location>
        <begin position="4"/>
        <end position="234"/>
    </location>
</feature>
<dbReference type="SUPFAM" id="SSF50331">
    <property type="entry name" value="MOP-like"/>
    <property type="match status" value="1"/>
</dbReference>
<name>A0ABU1WMQ0_9BURK</name>
<dbReference type="InterPro" id="IPR003439">
    <property type="entry name" value="ABC_transporter-like_ATP-bd"/>
</dbReference>
<evidence type="ECO:0000256" key="1">
    <source>
        <dbReference type="ARBA" id="ARBA00022448"/>
    </source>
</evidence>
<accession>A0ABU1WMQ0</accession>
<evidence type="ECO:0000259" key="7">
    <source>
        <dbReference type="PROSITE" id="PS50893"/>
    </source>
</evidence>
<keyword evidence="9" id="KW-1185">Reference proteome</keyword>
<sequence length="367" mass="40709">MAQIQIKNLQKTFSDFTAVRNSSLILEDGKFVVLLGPSGCGKTTTLRMIAGLEFPTSGQILLDREDVTYRRPRERDIAMVFQLFALYPHFNVRENLAFPLKNEGLPKAEIHRRLEEVAAILRIEHLMNARVGGLSGGDRQRVALGRAIVRKPKAFLMDEPLGTLDAEFRELMCVELRRLHDRLQTTTVFVTHDQNEAMALADHIVVMNGGQILQADTPEGIYHFPSCMFVASFIGRPSMNFVPIREAVLQGQDVIQVNGAPVEVPRLDETCSQAVLGIRPEHVRMSDSGPVRGEVSHVEYFGSHWIADVQTATGRIKAVSPKGVVPAVGGHVGLSFQTERIVMFNKDTELLLDSATTSHHKQGMSHG</sequence>
<dbReference type="EMBL" id="JAVDWU010000004">
    <property type="protein sequence ID" value="MDR7150307.1"/>
    <property type="molecule type" value="Genomic_DNA"/>
</dbReference>
<dbReference type="SMART" id="SM00382">
    <property type="entry name" value="AAA"/>
    <property type="match status" value="1"/>
</dbReference>
<dbReference type="InterPro" id="IPR015855">
    <property type="entry name" value="ABC_transpr_MalK-like"/>
</dbReference>
<keyword evidence="4 8" id="KW-0067">ATP-binding</keyword>
<evidence type="ECO:0000256" key="5">
    <source>
        <dbReference type="ARBA" id="ARBA00022967"/>
    </source>
</evidence>
<dbReference type="CDD" id="cd03301">
    <property type="entry name" value="ABC_MalK_N"/>
    <property type="match status" value="1"/>
</dbReference>
<dbReference type="InterPro" id="IPR003593">
    <property type="entry name" value="AAA+_ATPase"/>
</dbReference>
<dbReference type="Gene3D" id="3.40.50.300">
    <property type="entry name" value="P-loop containing nucleotide triphosphate hydrolases"/>
    <property type="match status" value="1"/>
</dbReference>
<dbReference type="InterPro" id="IPR017871">
    <property type="entry name" value="ABC_transporter-like_CS"/>
</dbReference>
<evidence type="ECO:0000313" key="9">
    <source>
        <dbReference type="Proteomes" id="UP001265700"/>
    </source>
</evidence>
<dbReference type="Gene3D" id="2.40.50.100">
    <property type="match status" value="1"/>
</dbReference>
<dbReference type="PANTHER" id="PTHR43875">
    <property type="entry name" value="MALTODEXTRIN IMPORT ATP-BINDING PROTEIN MSMX"/>
    <property type="match status" value="1"/>
</dbReference>
<dbReference type="Pfam" id="PF00005">
    <property type="entry name" value="ABC_tran"/>
    <property type="match status" value="1"/>
</dbReference>
<evidence type="ECO:0000256" key="3">
    <source>
        <dbReference type="ARBA" id="ARBA00022741"/>
    </source>
</evidence>
<dbReference type="Gene3D" id="2.40.50.140">
    <property type="entry name" value="Nucleic acid-binding proteins"/>
    <property type="match status" value="1"/>
</dbReference>
<dbReference type="PANTHER" id="PTHR43875:SF15">
    <property type="entry name" value="TREHALOSE IMPORT ATP-BINDING PROTEIN SUGC"/>
    <property type="match status" value="1"/>
</dbReference>
<keyword evidence="5" id="KW-1278">Translocase</keyword>
<dbReference type="InterPro" id="IPR013611">
    <property type="entry name" value="Transp-assoc_OB_typ2"/>
</dbReference>
<evidence type="ECO:0000256" key="2">
    <source>
        <dbReference type="ARBA" id="ARBA00022475"/>
    </source>
</evidence>
<keyword evidence="8" id="KW-0762">Sugar transport</keyword>
<gene>
    <name evidence="8" type="ORF">J2W49_002265</name>
</gene>
<dbReference type="RefSeq" id="WP_310315680.1">
    <property type="nucleotide sequence ID" value="NZ_JAVDWU010000004.1"/>
</dbReference>
<protein>
    <submittedName>
        <fullName evidence="8">Multiple sugar transport system ATP-binding protein</fullName>
    </submittedName>
</protein>